<evidence type="ECO:0000256" key="9">
    <source>
        <dbReference type="SAM" id="Phobius"/>
    </source>
</evidence>
<name>A0A814A033_9BILA</name>
<dbReference type="SUPFAM" id="SSF81321">
    <property type="entry name" value="Family A G protein-coupled receptor-like"/>
    <property type="match status" value="1"/>
</dbReference>
<feature type="transmembrane region" description="Helical" evidence="9">
    <location>
        <begin position="166"/>
        <end position="194"/>
    </location>
</feature>
<dbReference type="PROSITE" id="PS50262">
    <property type="entry name" value="G_PROTEIN_RECEP_F1_2"/>
    <property type="match status" value="1"/>
</dbReference>
<evidence type="ECO:0000313" key="12">
    <source>
        <dbReference type="EMBL" id="CAF0906588.1"/>
    </source>
</evidence>
<dbReference type="PANTHER" id="PTHR24228">
    <property type="entry name" value="B2 BRADYKININ RECEPTOR/ANGIOTENSIN II RECEPTOR"/>
    <property type="match status" value="1"/>
</dbReference>
<feature type="transmembrane region" description="Helical" evidence="9">
    <location>
        <begin position="87"/>
        <end position="109"/>
    </location>
</feature>
<comment type="caution">
    <text evidence="12">The sequence shown here is derived from an EMBL/GenBank/DDBJ whole genome shotgun (WGS) entry which is preliminary data.</text>
</comment>
<evidence type="ECO:0000256" key="1">
    <source>
        <dbReference type="ARBA" id="ARBA00004651"/>
    </source>
</evidence>
<keyword evidence="3 9" id="KW-0812">Transmembrane</keyword>
<evidence type="ECO:0000256" key="4">
    <source>
        <dbReference type="ARBA" id="ARBA00022989"/>
    </source>
</evidence>
<keyword evidence="7" id="KW-0675">Receptor</keyword>
<protein>
    <recommendedName>
        <fullName evidence="10">G-protein coupled receptors family 1 profile domain-containing protein</fullName>
    </recommendedName>
</protein>
<reference evidence="12" key="1">
    <citation type="submission" date="2021-02" db="EMBL/GenBank/DDBJ databases">
        <authorList>
            <person name="Nowell W R."/>
        </authorList>
    </citation>
    <scope>NUCLEOTIDE SEQUENCE</scope>
</reference>
<evidence type="ECO:0000259" key="10">
    <source>
        <dbReference type="PROSITE" id="PS50262"/>
    </source>
</evidence>
<evidence type="ECO:0000313" key="11">
    <source>
        <dbReference type="EMBL" id="CAF0859058.1"/>
    </source>
</evidence>
<keyword evidence="2" id="KW-1003">Cell membrane</keyword>
<keyword evidence="8" id="KW-0807">Transducer</keyword>
<dbReference type="EMBL" id="CAJNOL010000173">
    <property type="protein sequence ID" value="CAF0906588.1"/>
    <property type="molecule type" value="Genomic_DNA"/>
</dbReference>
<dbReference type="EMBL" id="CAJNOH010000091">
    <property type="protein sequence ID" value="CAF0859058.1"/>
    <property type="molecule type" value="Genomic_DNA"/>
</dbReference>
<dbReference type="Proteomes" id="UP000663870">
    <property type="component" value="Unassembled WGS sequence"/>
</dbReference>
<dbReference type="GO" id="GO:0004930">
    <property type="term" value="F:G protein-coupled receptor activity"/>
    <property type="evidence" value="ECO:0007669"/>
    <property type="project" value="UniProtKB-KW"/>
</dbReference>
<evidence type="ECO:0000256" key="5">
    <source>
        <dbReference type="ARBA" id="ARBA00023040"/>
    </source>
</evidence>
<feature type="transmembrane region" description="Helical" evidence="9">
    <location>
        <begin position="121"/>
        <end position="146"/>
    </location>
</feature>
<evidence type="ECO:0000256" key="7">
    <source>
        <dbReference type="ARBA" id="ARBA00023170"/>
    </source>
</evidence>
<evidence type="ECO:0000313" key="14">
    <source>
        <dbReference type="Proteomes" id="UP000663870"/>
    </source>
</evidence>
<feature type="domain" description="G-protein coupled receptors family 1 profile" evidence="10">
    <location>
        <begin position="22"/>
        <end position="290"/>
    </location>
</feature>
<organism evidence="12 14">
    <name type="scientific">Rotaria sordida</name>
    <dbReference type="NCBI Taxonomy" id="392033"/>
    <lineage>
        <taxon>Eukaryota</taxon>
        <taxon>Metazoa</taxon>
        <taxon>Spiralia</taxon>
        <taxon>Gnathifera</taxon>
        <taxon>Rotifera</taxon>
        <taxon>Eurotatoria</taxon>
        <taxon>Bdelloidea</taxon>
        <taxon>Philodinida</taxon>
        <taxon>Philodinidae</taxon>
        <taxon>Rotaria</taxon>
    </lineage>
</organism>
<accession>A0A814A033</accession>
<keyword evidence="4 9" id="KW-1133">Transmembrane helix</keyword>
<proteinExistence type="predicted"/>
<evidence type="ECO:0000256" key="3">
    <source>
        <dbReference type="ARBA" id="ARBA00022692"/>
    </source>
</evidence>
<keyword evidence="5" id="KW-0297">G-protein coupled receptor</keyword>
<dbReference type="AlphaFoldDB" id="A0A814A033"/>
<dbReference type="GO" id="GO:0005886">
    <property type="term" value="C:plasma membrane"/>
    <property type="evidence" value="ECO:0007669"/>
    <property type="project" value="UniProtKB-SubCell"/>
</dbReference>
<gene>
    <name evidence="13" type="ORF">JXQ802_LOCUS10008</name>
    <name evidence="12" type="ORF">JXQ802_LOCUS9419</name>
    <name evidence="11" type="ORF">PYM288_LOCUS7461</name>
</gene>
<evidence type="ECO:0000256" key="8">
    <source>
        <dbReference type="ARBA" id="ARBA00023224"/>
    </source>
</evidence>
<dbReference type="Gene3D" id="1.20.1070.10">
    <property type="entry name" value="Rhodopsin 7-helix transmembrane proteins"/>
    <property type="match status" value="1"/>
</dbReference>
<feature type="transmembrane region" description="Helical" evidence="9">
    <location>
        <begin position="248"/>
        <end position="271"/>
    </location>
</feature>
<feature type="transmembrane region" description="Helical" evidence="9">
    <location>
        <begin position="218"/>
        <end position="242"/>
    </location>
</feature>
<dbReference type="Proteomes" id="UP000663854">
    <property type="component" value="Unassembled WGS sequence"/>
</dbReference>
<comment type="subcellular location">
    <subcellularLocation>
        <location evidence="1">Cell membrane</location>
        <topology evidence="1">Multi-pass membrane protein</topology>
    </subcellularLocation>
</comment>
<dbReference type="PANTHER" id="PTHR24228:SF59">
    <property type="entry name" value="NEUROPEPTIDE RECEPTOR 15"/>
    <property type="match status" value="1"/>
</dbReference>
<feature type="transmembrane region" description="Helical" evidence="9">
    <location>
        <begin position="40"/>
        <end position="67"/>
    </location>
</feature>
<keyword evidence="6 9" id="KW-0472">Membrane</keyword>
<dbReference type="EMBL" id="CAJNOL010000188">
    <property type="protein sequence ID" value="CAF0918557.1"/>
    <property type="molecule type" value="Genomic_DNA"/>
</dbReference>
<dbReference type="InterPro" id="IPR017452">
    <property type="entry name" value="GPCR_Rhodpsn_7TM"/>
</dbReference>
<evidence type="ECO:0000256" key="6">
    <source>
        <dbReference type="ARBA" id="ARBA00023136"/>
    </source>
</evidence>
<feature type="transmembrane region" description="Helical" evidence="9">
    <location>
        <begin position="12"/>
        <end position="33"/>
    </location>
</feature>
<keyword evidence="14" id="KW-1185">Reference proteome</keyword>
<evidence type="ECO:0000313" key="13">
    <source>
        <dbReference type="EMBL" id="CAF0918557.1"/>
    </source>
</evidence>
<evidence type="ECO:0000256" key="2">
    <source>
        <dbReference type="ARBA" id="ARBA00022475"/>
    </source>
</evidence>
<sequence length="305" mass="35366">MIIERVLESIVLTLSSLSFLTSLITLILIFIYVRPLITNVPIILTCNTYITLIGSSFMTFVVMAYGMYDNLHPFISFDDYYCEIRSYVNYVFICAFYYSCMFQATFRLCRVVFQKRKILQTRIVFTIAIIIQWLISIFYILVYLILNDFQYHPDISSCWLSFKNIRGLSIALIFVYGKPLIIMSLIYVCIVRFIRQTVHTQEIRQNANKRDLLVVKRIIILVFIAMAIGIPTLLILIIYIITNYLTPFAYHIQALSLTVGLVAASIAMGFITPQVRDIFKVNRQIHPVMAIEIALERKEITGNHT</sequence>